<keyword evidence="2" id="KW-1185">Reference proteome</keyword>
<dbReference type="OrthoDB" id="665728at2"/>
<dbReference type="RefSeq" id="WP_113614604.1">
    <property type="nucleotide sequence ID" value="NZ_QFFJ01000001.1"/>
</dbReference>
<sequence length="144" mass="16672">MHDIKVQSPFTRYPVAHANCNSEKAIALYQEIDWEDLYKQIEASGSSPENPFYFFEIDRQNNLGEKETLCISGCLWGRVGIGYMRPKMERKGFFKKKDVLNPRFSTQMDGMDTPFAFSCLQAFVKGDVGYLEQNLYNKEEDAEQ</sequence>
<evidence type="ECO:0000313" key="1">
    <source>
        <dbReference type="EMBL" id="RBL92003.1"/>
    </source>
</evidence>
<organism evidence="1 2">
    <name type="scientific">Chitinophaga flava</name>
    <dbReference type="NCBI Taxonomy" id="2259036"/>
    <lineage>
        <taxon>Bacteria</taxon>
        <taxon>Pseudomonadati</taxon>
        <taxon>Bacteroidota</taxon>
        <taxon>Chitinophagia</taxon>
        <taxon>Chitinophagales</taxon>
        <taxon>Chitinophagaceae</taxon>
        <taxon>Chitinophaga</taxon>
    </lineage>
</organism>
<dbReference type="Proteomes" id="UP000253410">
    <property type="component" value="Unassembled WGS sequence"/>
</dbReference>
<protein>
    <submittedName>
        <fullName evidence="1">Uncharacterized protein</fullName>
    </submittedName>
</protein>
<evidence type="ECO:0000313" key="2">
    <source>
        <dbReference type="Proteomes" id="UP000253410"/>
    </source>
</evidence>
<proteinExistence type="predicted"/>
<name>A0A365Y079_9BACT</name>
<reference evidence="1 2" key="1">
    <citation type="submission" date="2018-05" db="EMBL/GenBank/DDBJ databases">
        <title>Chitinophaga sp. K3CV102501T nov., isolated from isolated from a monsoon evergreen broad-leaved forest soil.</title>
        <authorList>
            <person name="Lv Y."/>
        </authorList>
    </citation>
    <scope>NUCLEOTIDE SEQUENCE [LARGE SCALE GENOMIC DNA]</scope>
    <source>
        <strain evidence="1 2">GDMCC 1.1325</strain>
    </source>
</reference>
<accession>A0A365Y079</accession>
<dbReference type="AlphaFoldDB" id="A0A365Y079"/>
<gene>
    <name evidence="1" type="ORF">DF182_05240</name>
</gene>
<dbReference type="EMBL" id="QFFJ01000001">
    <property type="protein sequence ID" value="RBL92003.1"/>
    <property type="molecule type" value="Genomic_DNA"/>
</dbReference>
<comment type="caution">
    <text evidence="1">The sequence shown here is derived from an EMBL/GenBank/DDBJ whole genome shotgun (WGS) entry which is preliminary data.</text>
</comment>